<dbReference type="InterPro" id="IPR036974">
    <property type="entry name" value="PUA_sf"/>
</dbReference>
<dbReference type="Pfam" id="PF01472">
    <property type="entry name" value="PUA"/>
    <property type="match status" value="1"/>
</dbReference>
<dbReference type="InterPro" id="IPR015947">
    <property type="entry name" value="PUA-like_sf"/>
</dbReference>
<evidence type="ECO:0000313" key="2">
    <source>
        <dbReference type="EMBL" id="HFW32059.1"/>
    </source>
</evidence>
<dbReference type="SUPFAM" id="SSF88697">
    <property type="entry name" value="PUA domain-like"/>
    <property type="match status" value="1"/>
</dbReference>
<dbReference type="AlphaFoldDB" id="A0A7C3MAU5"/>
<dbReference type="EMBL" id="DTLB01000022">
    <property type="protein sequence ID" value="HFW32059.1"/>
    <property type="molecule type" value="Genomic_DNA"/>
</dbReference>
<feature type="domain" description="PUA" evidence="1">
    <location>
        <begin position="79"/>
        <end position="153"/>
    </location>
</feature>
<dbReference type="SUPFAM" id="SSF88802">
    <property type="entry name" value="Pre-PUA domain"/>
    <property type="match status" value="1"/>
</dbReference>
<gene>
    <name evidence="2" type="ORF">ENW66_03780</name>
</gene>
<evidence type="ECO:0000259" key="1">
    <source>
        <dbReference type="SMART" id="SM00359"/>
    </source>
</evidence>
<reference evidence="2" key="1">
    <citation type="journal article" date="2020" name="mSystems">
        <title>Genome- and Community-Level Interaction Insights into Carbon Utilization and Element Cycling Functions of Hydrothermarchaeota in Hydrothermal Sediment.</title>
        <authorList>
            <person name="Zhou Z."/>
            <person name="Liu Y."/>
            <person name="Xu W."/>
            <person name="Pan J."/>
            <person name="Luo Z.H."/>
            <person name="Li M."/>
        </authorList>
    </citation>
    <scope>NUCLEOTIDE SEQUENCE [LARGE SCALE GENOMIC DNA]</scope>
    <source>
        <strain evidence="2">SpSt-87</strain>
    </source>
</reference>
<protein>
    <submittedName>
        <fullName evidence="2">Pseudouridine synthase</fullName>
    </submittedName>
</protein>
<accession>A0A7C3MAU5</accession>
<comment type="caution">
    <text evidence="2">The sequence shown here is derived from an EMBL/GenBank/DDBJ whole genome shotgun (WGS) entry which is preliminary data.</text>
</comment>
<dbReference type="InterPro" id="IPR029402">
    <property type="entry name" value="TGT_C2"/>
</dbReference>
<dbReference type="InterPro" id="IPR002478">
    <property type="entry name" value="PUA"/>
</dbReference>
<dbReference type="CDD" id="cd21149">
    <property type="entry name" value="PUA_archaeosine_TGT"/>
    <property type="match status" value="1"/>
</dbReference>
<dbReference type="PROSITE" id="PS50890">
    <property type="entry name" value="PUA"/>
    <property type="match status" value="1"/>
</dbReference>
<dbReference type="NCBIfam" id="TIGR00451">
    <property type="entry name" value="unchar_dom_2"/>
    <property type="match status" value="1"/>
</dbReference>
<dbReference type="Gene3D" id="2.30.130.10">
    <property type="entry name" value="PUA domain"/>
    <property type="match status" value="1"/>
</dbReference>
<dbReference type="GO" id="GO:0003723">
    <property type="term" value="F:RNA binding"/>
    <property type="evidence" value="ECO:0007669"/>
    <property type="project" value="InterPro"/>
</dbReference>
<dbReference type="SMART" id="SM00359">
    <property type="entry name" value="PUA"/>
    <property type="match status" value="1"/>
</dbReference>
<dbReference type="Gene3D" id="3.10.450.90">
    <property type="entry name" value="ArcTGT, C2 domain"/>
    <property type="match status" value="1"/>
</dbReference>
<dbReference type="InterPro" id="IPR038250">
    <property type="entry name" value="TGT_C2_sf"/>
</dbReference>
<name>A0A7C3MAU5_ARCFL</name>
<dbReference type="InterPro" id="IPR004521">
    <property type="entry name" value="Uncharacterised_CHP00451"/>
</dbReference>
<dbReference type="Pfam" id="PF14810">
    <property type="entry name" value="TGT_C2"/>
    <property type="match status" value="1"/>
</dbReference>
<organism evidence="2">
    <name type="scientific">Archaeoglobus fulgidus</name>
    <dbReference type="NCBI Taxonomy" id="2234"/>
    <lineage>
        <taxon>Archaea</taxon>
        <taxon>Methanobacteriati</taxon>
        <taxon>Methanobacteriota</taxon>
        <taxon>Archaeoglobi</taxon>
        <taxon>Archaeoglobales</taxon>
        <taxon>Archaeoglobaceae</taxon>
        <taxon>Archaeoglobus</taxon>
    </lineage>
</organism>
<sequence length="160" mass="17700">MEDENLRMLRVIADYQFGKGVGKVLFPDTCSFMLSSSGRIRQVFDNGIRIATLKPDSGWFTLSIEGARRVKEALSFPKMRVVVIDEVSEFIASGKSVFAKHVVEVDEEIRANDEVVVVNTADELLATGKALLSAFEMLEMERGVAVKVRQGVKAMKAEQG</sequence>
<proteinExistence type="predicted"/>